<organism evidence="3 4">
    <name type="scientific">Paenibacillus polymyxa (strain SC2)</name>
    <name type="common">Bacillus polymyxa</name>
    <dbReference type="NCBI Taxonomy" id="886882"/>
    <lineage>
        <taxon>Bacteria</taxon>
        <taxon>Bacillati</taxon>
        <taxon>Bacillota</taxon>
        <taxon>Bacilli</taxon>
        <taxon>Bacillales</taxon>
        <taxon>Paenibacillaceae</taxon>
        <taxon>Paenibacillus</taxon>
    </lineage>
</organism>
<feature type="domain" description="Alcohol dehydrogenase-like N-terminal" evidence="2">
    <location>
        <begin position="14"/>
        <end position="89"/>
    </location>
</feature>
<dbReference type="InterPro" id="IPR036291">
    <property type="entry name" value="NAD(P)-bd_dom_sf"/>
</dbReference>
<feature type="domain" description="Alcohol dehydrogenase-like C-terminal" evidence="1">
    <location>
        <begin position="129"/>
        <end position="201"/>
    </location>
</feature>
<evidence type="ECO:0000313" key="3">
    <source>
        <dbReference type="EMBL" id="AKA44247.1"/>
    </source>
</evidence>
<protein>
    <submittedName>
        <fullName evidence="3">Zinc-binding alcohol dehydrogenase</fullName>
    </submittedName>
</protein>
<dbReference type="eggNOG" id="COG0604">
    <property type="taxonomic scope" value="Bacteria"/>
</dbReference>
<dbReference type="Proteomes" id="UP000006868">
    <property type="component" value="Chromosome"/>
</dbReference>
<dbReference type="InterPro" id="IPR013154">
    <property type="entry name" value="ADH-like_N"/>
</dbReference>
<dbReference type="AlphaFoldDB" id="A0A0D5ZCH8"/>
<evidence type="ECO:0000259" key="1">
    <source>
        <dbReference type="Pfam" id="PF00107"/>
    </source>
</evidence>
<dbReference type="PANTHER" id="PTHR45033:SF2">
    <property type="entry name" value="ZINC-TYPE ALCOHOL DEHYDROGENASE-LIKE PROTEIN C1773.06C"/>
    <property type="match status" value="1"/>
</dbReference>
<evidence type="ECO:0000313" key="4">
    <source>
        <dbReference type="Proteomes" id="UP000006868"/>
    </source>
</evidence>
<dbReference type="Gene3D" id="3.40.50.720">
    <property type="entry name" value="NAD(P)-binding Rossmann-like Domain"/>
    <property type="match status" value="1"/>
</dbReference>
<gene>
    <name evidence="3" type="ORF">PPSC2_12575</name>
</gene>
<dbReference type="OrthoDB" id="9787435at2"/>
<name>A0A0D5ZCH8_PAEPS</name>
<dbReference type="Gene3D" id="3.90.180.10">
    <property type="entry name" value="Medium-chain alcohol dehydrogenases, catalytic domain"/>
    <property type="match status" value="1"/>
</dbReference>
<dbReference type="HOGENOM" id="CLU_1298757_0_0_9"/>
<dbReference type="SUPFAM" id="SSF50129">
    <property type="entry name" value="GroES-like"/>
    <property type="match status" value="1"/>
</dbReference>
<dbReference type="EMBL" id="CP002213">
    <property type="protein sequence ID" value="AKA44247.1"/>
    <property type="molecule type" value="Genomic_DNA"/>
</dbReference>
<dbReference type="Pfam" id="PF00107">
    <property type="entry name" value="ADH_zinc_N"/>
    <property type="match status" value="1"/>
</dbReference>
<reference evidence="3 4" key="1">
    <citation type="journal article" date="2011" name="J. Bacteriol.">
        <title>Complete genome sequence of Paenibacillus polymyxa SC2, a strain of plant growth-promoting Rhizobacterium with broad-spectrum antimicrobial activity.</title>
        <authorList>
            <person name="Ma M."/>
            <person name="Wang C."/>
            <person name="Ding Y."/>
            <person name="Li L."/>
            <person name="Shen D."/>
            <person name="Jiang X."/>
            <person name="Guan D."/>
            <person name="Cao F."/>
            <person name="Chen H."/>
            <person name="Feng R."/>
            <person name="Wang X."/>
            <person name="Ge Y."/>
            <person name="Yao L."/>
            <person name="Bing X."/>
            <person name="Yang X."/>
            <person name="Li J."/>
            <person name="Du B."/>
        </authorList>
    </citation>
    <scope>NUCLEOTIDE SEQUENCE [LARGE SCALE GENOMIC DNA]</scope>
    <source>
        <strain evidence="3 4">SC2</strain>
    </source>
</reference>
<dbReference type="PANTHER" id="PTHR45033">
    <property type="match status" value="1"/>
</dbReference>
<dbReference type="KEGG" id="ppm:PPSC2_12575"/>
<dbReference type="InterPro" id="IPR013149">
    <property type="entry name" value="ADH-like_C"/>
</dbReference>
<sequence>MYLINGRVSRGRDNPILGCDASGEVVAVGDKVTKFKVGDKVITSDYAMWHDGLLTPEKEATGLDLSLGTDGCLRELFTINENALVRMPKNLNWDEAGVIYCTWVTAWNAVINKGEIRPGQTILILGTGGVSVASLLFAKAAGARVIITEINDEILAKAKELGADECINFTENPEWHEKVLVLTGGKGVDVRLRPLGMPRSTRHYYVQSKTEL</sequence>
<evidence type="ECO:0000259" key="2">
    <source>
        <dbReference type="Pfam" id="PF08240"/>
    </source>
</evidence>
<accession>A0A0D5ZCH8</accession>
<proteinExistence type="predicted"/>
<dbReference type="InterPro" id="IPR052711">
    <property type="entry name" value="Zinc_ADH-like"/>
</dbReference>
<dbReference type="InterPro" id="IPR011032">
    <property type="entry name" value="GroES-like_sf"/>
</dbReference>
<dbReference type="PATRIC" id="fig|886882.15.peg.2669"/>
<dbReference type="SUPFAM" id="SSF51735">
    <property type="entry name" value="NAD(P)-binding Rossmann-fold domains"/>
    <property type="match status" value="1"/>
</dbReference>
<dbReference type="Pfam" id="PF08240">
    <property type="entry name" value="ADH_N"/>
    <property type="match status" value="1"/>
</dbReference>